<keyword evidence="2" id="KW-0547">Nucleotide-binding</keyword>
<dbReference type="InterPro" id="IPR027417">
    <property type="entry name" value="P-loop_NTPase"/>
</dbReference>
<dbReference type="PROSITE" id="PS00211">
    <property type="entry name" value="ABC_TRANSPORTER_1"/>
    <property type="match status" value="1"/>
</dbReference>
<accession>E0I5X0</accession>
<dbReference type="SMART" id="SM00382">
    <property type="entry name" value="AAA"/>
    <property type="match status" value="1"/>
</dbReference>
<dbReference type="STRING" id="717606.PaecuDRAFT_1042"/>
<dbReference type="Gene3D" id="3.40.50.300">
    <property type="entry name" value="P-loop containing nucleotide triphosphate hydrolases"/>
    <property type="match status" value="1"/>
</dbReference>
<evidence type="ECO:0000259" key="4">
    <source>
        <dbReference type="PROSITE" id="PS50893"/>
    </source>
</evidence>
<keyword evidence="1" id="KW-0813">Transport</keyword>
<dbReference type="Proteomes" id="UP000005387">
    <property type="component" value="Unassembled WGS sequence"/>
</dbReference>
<dbReference type="GO" id="GO:0016887">
    <property type="term" value="F:ATP hydrolysis activity"/>
    <property type="evidence" value="ECO:0007669"/>
    <property type="project" value="InterPro"/>
</dbReference>
<protein>
    <submittedName>
        <fullName evidence="5">ABC transporter related protein</fullName>
    </submittedName>
</protein>
<dbReference type="InterPro" id="IPR003439">
    <property type="entry name" value="ABC_transporter-like_ATP-bd"/>
</dbReference>
<evidence type="ECO:0000313" key="6">
    <source>
        <dbReference type="Proteomes" id="UP000005387"/>
    </source>
</evidence>
<keyword evidence="3" id="KW-0067">ATP-binding</keyword>
<organism evidence="5 6">
    <name type="scientific">Paenibacillus curdlanolyticus YK9</name>
    <dbReference type="NCBI Taxonomy" id="717606"/>
    <lineage>
        <taxon>Bacteria</taxon>
        <taxon>Bacillati</taxon>
        <taxon>Bacillota</taxon>
        <taxon>Bacilli</taxon>
        <taxon>Bacillales</taxon>
        <taxon>Paenibacillaceae</taxon>
        <taxon>Paenibacillus</taxon>
    </lineage>
</organism>
<dbReference type="AlphaFoldDB" id="E0I5X0"/>
<keyword evidence="6" id="KW-1185">Reference proteome</keyword>
<dbReference type="InterPro" id="IPR017871">
    <property type="entry name" value="ABC_transporter-like_CS"/>
</dbReference>
<dbReference type="InterPro" id="IPR003593">
    <property type="entry name" value="AAA+_ATPase"/>
</dbReference>
<proteinExistence type="predicted"/>
<evidence type="ECO:0000256" key="1">
    <source>
        <dbReference type="ARBA" id="ARBA00022448"/>
    </source>
</evidence>
<dbReference type="OrthoDB" id="9789994at2"/>
<reference evidence="5 6" key="1">
    <citation type="submission" date="2010-07" db="EMBL/GenBank/DDBJ databases">
        <title>The draft genome of Paenibacillus curdlanolyticus YK9.</title>
        <authorList>
            <consortium name="US DOE Joint Genome Institute (JGI-PGF)"/>
            <person name="Lucas S."/>
            <person name="Copeland A."/>
            <person name="Lapidus A."/>
            <person name="Cheng J.-F."/>
            <person name="Bruce D."/>
            <person name="Goodwin L."/>
            <person name="Pitluck S."/>
            <person name="Land M.L."/>
            <person name="Hauser L."/>
            <person name="Chang Y.-J."/>
            <person name="Jeffries C."/>
            <person name="Anderson I.J."/>
            <person name="Johnson E."/>
            <person name="Loganathan U."/>
            <person name="Mulhopadhyay B."/>
            <person name="Kyrpides N."/>
            <person name="Woyke T.J."/>
        </authorList>
    </citation>
    <scope>NUCLEOTIDE SEQUENCE [LARGE SCALE GENOMIC DNA]</scope>
    <source>
        <strain evidence="5 6">YK9</strain>
    </source>
</reference>
<name>E0I5X0_9BACL</name>
<evidence type="ECO:0000313" key="5">
    <source>
        <dbReference type="EMBL" id="EFM12362.1"/>
    </source>
</evidence>
<feature type="domain" description="ABC transporter" evidence="4">
    <location>
        <begin position="3"/>
        <end position="242"/>
    </location>
</feature>
<dbReference type="SUPFAM" id="SSF52540">
    <property type="entry name" value="P-loop containing nucleoside triphosphate hydrolases"/>
    <property type="match status" value="1"/>
</dbReference>
<dbReference type="PROSITE" id="PS50893">
    <property type="entry name" value="ABC_TRANSPORTER_2"/>
    <property type="match status" value="1"/>
</dbReference>
<dbReference type="RefSeq" id="WP_006037057.1">
    <property type="nucleotide sequence ID" value="NZ_AEDD01000002.1"/>
</dbReference>
<gene>
    <name evidence="5" type="ORF">PaecuDRAFT_1042</name>
</gene>
<evidence type="ECO:0000256" key="3">
    <source>
        <dbReference type="ARBA" id="ARBA00022840"/>
    </source>
</evidence>
<dbReference type="GO" id="GO:0005524">
    <property type="term" value="F:ATP binding"/>
    <property type="evidence" value="ECO:0007669"/>
    <property type="project" value="UniProtKB-KW"/>
</dbReference>
<dbReference type="eggNOG" id="COG1119">
    <property type="taxonomic scope" value="Bacteria"/>
</dbReference>
<dbReference type="InterPro" id="IPR050153">
    <property type="entry name" value="Metal_Ion_Import_ABC"/>
</dbReference>
<dbReference type="EMBL" id="AEDD01000002">
    <property type="protein sequence ID" value="EFM12362.1"/>
    <property type="molecule type" value="Genomic_DNA"/>
</dbReference>
<dbReference type="Pfam" id="PF00005">
    <property type="entry name" value="ABC_tran"/>
    <property type="match status" value="1"/>
</dbReference>
<evidence type="ECO:0000256" key="2">
    <source>
        <dbReference type="ARBA" id="ARBA00022741"/>
    </source>
</evidence>
<sequence length="264" mass="29747">MVIHIDQVSWVRDGSTILQDVSWKVEPGEHWCIVGLNGSGKTTLLNMINGYIWPTKGSVSVLGHKFGEYDLRELRKSIGWVSSSLQQRLYGGETALNTVLSGKYATIGLYDKPDAADLEQANDLLRLLGCEKLTNRTYNTFSQGERQRVLIARALMAAPKLLILDEPCTGLDVFARELLLRMVERIAQQPNAPTLLFVTHHIEEIMPVFTKTLLVKQGEIFDAGPTQDMLNTELMSRFFDAPLEVERRNERAWLHPLGVIETNV</sequence>
<dbReference type="PANTHER" id="PTHR42734">
    <property type="entry name" value="METAL TRANSPORT SYSTEM ATP-BINDING PROTEIN TM_0124-RELATED"/>
    <property type="match status" value="1"/>
</dbReference>